<evidence type="ECO:0000256" key="2">
    <source>
        <dbReference type="ARBA" id="ARBA00023125"/>
    </source>
</evidence>
<name>A0A543BL41_9MICO</name>
<dbReference type="InterPro" id="IPR001647">
    <property type="entry name" value="HTH_TetR"/>
</dbReference>
<protein>
    <submittedName>
        <fullName evidence="6">TetR family transcriptional regulator</fullName>
    </submittedName>
</protein>
<dbReference type="GO" id="GO:0000976">
    <property type="term" value="F:transcription cis-regulatory region binding"/>
    <property type="evidence" value="ECO:0007669"/>
    <property type="project" value="TreeGrafter"/>
</dbReference>
<gene>
    <name evidence="6" type="ORF">FB560_1159</name>
</gene>
<keyword evidence="1" id="KW-0805">Transcription regulation</keyword>
<dbReference type="SUPFAM" id="SSF48498">
    <property type="entry name" value="Tetracyclin repressor-like, C-terminal domain"/>
    <property type="match status" value="1"/>
</dbReference>
<dbReference type="InterPro" id="IPR009057">
    <property type="entry name" value="Homeodomain-like_sf"/>
</dbReference>
<keyword evidence="2 4" id="KW-0238">DNA-binding</keyword>
<dbReference type="AlphaFoldDB" id="A0A543BL41"/>
<feature type="DNA-binding region" description="H-T-H motif" evidence="4">
    <location>
        <begin position="45"/>
        <end position="64"/>
    </location>
</feature>
<dbReference type="Pfam" id="PF21597">
    <property type="entry name" value="TetR_C_43"/>
    <property type="match status" value="1"/>
</dbReference>
<evidence type="ECO:0000313" key="7">
    <source>
        <dbReference type="Proteomes" id="UP000317209"/>
    </source>
</evidence>
<dbReference type="GO" id="GO:0003700">
    <property type="term" value="F:DNA-binding transcription factor activity"/>
    <property type="evidence" value="ECO:0007669"/>
    <property type="project" value="TreeGrafter"/>
</dbReference>
<dbReference type="Gene3D" id="1.10.357.10">
    <property type="entry name" value="Tetracycline Repressor, domain 2"/>
    <property type="match status" value="1"/>
</dbReference>
<evidence type="ECO:0000256" key="4">
    <source>
        <dbReference type="PROSITE-ProRule" id="PRU00335"/>
    </source>
</evidence>
<feature type="domain" description="HTH tetR-type" evidence="5">
    <location>
        <begin position="23"/>
        <end position="82"/>
    </location>
</feature>
<sequence length="196" mass="21894">MPPRPPADAEAAAPRRAMRADARRNRERLLIAAHEVFTEKPHEASMDDVAKRAGVGTGTLFRNFPTRIDLIRAIYEENLQQLGALAAEISRTREPWEGLVEWLHAFVVFSQMNRAIIGELNQAANHDPEFDRRTTEQIDTAVGNVLKRAHAAHAVDPDLTARDLVQLIGGLVLFMATDDTRNDYLLGLIVRGIQMP</sequence>
<dbReference type="SUPFAM" id="SSF46689">
    <property type="entry name" value="Homeodomain-like"/>
    <property type="match status" value="1"/>
</dbReference>
<dbReference type="InterPro" id="IPR050109">
    <property type="entry name" value="HTH-type_TetR-like_transc_reg"/>
</dbReference>
<dbReference type="PROSITE" id="PS50977">
    <property type="entry name" value="HTH_TETR_2"/>
    <property type="match status" value="1"/>
</dbReference>
<dbReference type="PANTHER" id="PTHR30055">
    <property type="entry name" value="HTH-TYPE TRANSCRIPTIONAL REGULATOR RUTR"/>
    <property type="match status" value="1"/>
</dbReference>
<dbReference type="Pfam" id="PF00440">
    <property type="entry name" value="TetR_N"/>
    <property type="match status" value="1"/>
</dbReference>
<proteinExistence type="predicted"/>
<dbReference type="OrthoDB" id="3192968at2"/>
<organism evidence="6 7">
    <name type="scientific">Microbacterium saperdae</name>
    <dbReference type="NCBI Taxonomy" id="69368"/>
    <lineage>
        <taxon>Bacteria</taxon>
        <taxon>Bacillati</taxon>
        <taxon>Actinomycetota</taxon>
        <taxon>Actinomycetes</taxon>
        <taxon>Micrococcales</taxon>
        <taxon>Microbacteriaceae</taxon>
        <taxon>Microbacterium</taxon>
    </lineage>
</organism>
<dbReference type="InterPro" id="IPR036271">
    <property type="entry name" value="Tet_transcr_reg_TetR-rel_C_sf"/>
</dbReference>
<evidence type="ECO:0000256" key="1">
    <source>
        <dbReference type="ARBA" id="ARBA00023015"/>
    </source>
</evidence>
<dbReference type="InterPro" id="IPR049445">
    <property type="entry name" value="TetR_SbtR-like_C"/>
</dbReference>
<keyword evidence="7" id="KW-1185">Reference proteome</keyword>
<evidence type="ECO:0000259" key="5">
    <source>
        <dbReference type="PROSITE" id="PS50977"/>
    </source>
</evidence>
<dbReference type="PRINTS" id="PR00455">
    <property type="entry name" value="HTHTETR"/>
</dbReference>
<dbReference type="PANTHER" id="PTHR30055:SF234">
    <property type="entry name" value="HTH-TYPE TRANSCRIPTIONAL REGULATOR BETI"/>
    <property type="match status" value="1"/>
</dbReference>
<dbReference type="RefSeq" id="WP_141871481.1">
    <property type="nucleotide sequence ID" value="NZ_VFOX01000001.1"/>
</dbReference>
<evidence type="ECO:0000313" key="6">
    <source>
        <dbReference type="EMBL" id="TQL85542.1"/>
    </source>
</evidence>
<keyword evidence="3" id="KW-0804">Transcription</keyword>
<accession>A0A543BL41</accession>
<dbReference type="EMBL" id="VFOX01000001">
    <property type="protein sequence ID" value="TQL85542.1"/>
    <property type="molecule type" value="Genomic_DNA"/>
</dbReference>
<comment type="caution">
    <text evidence="6">The sequence shown here is derived from an EMBL/GenBank/DDBJ whole genome shotgun (WGS) entry which is preliminary data.</text>
</comment>
<dbReference type="Proteomes" id="UP000317209">
    <property type="component" value="Unassembled WGS sequence"/>
</dbReference>
<reference evidence="6 7" key="1">
    <citation type="submission" date="2019-06" db="EMBL/GenBank/DDBJ databases">
        <title>Sequencing the genomes of 1000 actinobacteria strains.</title>
        <authorList>
            <person name="Klenk H.-P."/>
        </authorList>
    </citation>
    <scope>NUCLEOTIDE SEQUENCE [LARGE SCALE GENOMIC DNA]</scope>
    <source>
        <strain evidence="6 7">DSM 20169</strain>
    </source>
</reference>
<evidence type="ECO:0000256" key="3">
    <source>
        <dbReference type="ARBA" id="ARBA00023163"/>
    </source>
</evidence>